<accession>A0A0W0FMW1</accession>
<feature type="transmembrane region" description="Helical" evidence="12">
    <location>
        <begin position="45"/>
        <end position="68"/>
    </location>
</feature>
<feature type="transmembrane region" description="Helical" evidence="12">
    <location>
        <begin position="167"/>
        <end position="189"/>
    </location>
</feature>
<keyword evidence="5 12" id="KW-0812">Transmembrane</keyword>
<evidence type="ECO:0000256" key="3">
    <source>
        <dbReference type="ARBA" id="ARBA00010441"/>
    </source>
</evidence>
<dbReference type="InterPro" id="IPR000462">
    <property type="entry name" value="CDP-OH_P_trans"/>
</dbReference>
<dbReference type="InterPro" id="IPR048254">
    <property type="entry name" value="CDP_ALCOHOL_P_TRANSF_CS"/>
</dbReference>
<evidence type="ECO:0000256" key="9">
    <source>
        <dbReference type="ARBA" id="ARBA00038987"/>
    </source>
</evidence>
<dbReference type="InterPro" id="IPR043130">
    <property type="entry name" value="CDP-OH_PTrfase_TM_dom"/>
</dbReference>
<keyword evidence="6 12" id="KW-1133">Transmembrane helix</keyword>
<proteinExistence type="inferred from homology"/>
<feature type="transmembrane region" description="Helical" evidence="12">
    <location>
        <begin position="364"/>
        <end position="384"/>
    </location>
</feature>
<feature type="transmembrane region" description="Helical" evidence="12">
    <location>
        <begin position="258"/>
        <end position="277"/>
    </location>
</feature>
<comment type="catalytic activity">
    <reaction evidence="10">
        <text>CDP-N,N-dimethylethanolamine + a 1,2-diacyl-sn-glycerol = a 1,2-diacyl-sn-glycero-3-phospho-N,N-dimethylethanolamine + CMP + H(+)</text>
        <dbReference type="Rhea" id="RHEA:33775"/>
        <dbReference type="ChEBI" id="CHEBI:15378"/>
        <dbReference type="ChEBI" id="CHEBI:17815"/>
        <dbReference type="ChEBI" id="CHEBI:60377"/>
        <dbReference type="ChEBI" id="CHEBI:64572"/>
        <dbReference type="ChEBI" id="CHEBI:65117"/>
    </reaction>
    <physiologicalReaction direction="left-to-right" evidence="10">
        <dbReference type="Rhea" id="RHEA:33776"/>
    </physiologicalReaction>
</comment>
<dbReference type="EMBL" id="LATX01001833">
    <property type="protein sequence ID" value="KTB37659.1"/>
    <property type="molecule type" value="Genomic_DNA"/>
</dbReference>
<comment type="cofactor">
    <cofactor evidence="1">
        <name>Mg(2+)</name>
        <dbReference type="ChEBI" id="CHEBI:18420"/>
    </cofactor>
</comment>
<dbReference type="InterPro" id="IPR014472">
    <property type="entry name" value="CHOPT"/>
</dbReference>
<dbReference type="AlphaFoldDB" id="A0A0W0FMW1"/>
<keyword evidence="4 11" id="KW-0808">Transferase</keyword>
<name>A0A0W0FMW1_MONRR</name>
<comment type="similarity">
    <text evidence="3 11">Belongs to the CDP-alcohol phosphatidyltransferase class-I family.</text>
</comment>
<dbReference type="Proteomes" id="UP000054988">
    <property type="component" value="Unassembled WGS sequence"/>
</dbReference>
<dbReference type="PIRSF" id="PIRSF015665">
    <property type="entry name" value="CHOPT"/>
    <property type="match status" value="1"/>
</dbReference>
<evidence type="ECO:0000256" key="11">
    <source>
        <dbReference type="RuleBase" id="RU003750"/>
    </source>
</evidence>
<evidence type="ECO:0000256" key="4">
    <source>
        <dbReference type="ARBA" id="ARBA00022679"/>
    </source>
</evidence>
<dbReference type="eggNOG" id="KOG2877">
    <property type="taxonomic scope" value="Eukaryota"/>
</dbReference>
<dbReference type="FunFam" id="1.20.120.1760:FF:000012">
    <property type="entry name" value="sn-1,2-diacylglycerol cholinephosphotransferase"/>
    <property type="match status" value="1"/>
</dbReference>
<evidence type="ECO:0000313" key="13">
    <source>
        <dbReference type="EMBL" id="KTB37659.1"/>
    </source>
</evidence>
<gene>
    <name evidence="13" type="ORF">WG66_9762</name>
</gene>
<evidence type="ECO:0000256" key="6">
    <source>
        <dbReference type="ARBA" id="ARBA00022989"/>
    </source>
</evidence>
<reference evidence="13 14" key="1">
    <citation type="submission" date="2015-12" db="EMBL/GenBank/DDBJ databases">
        <title>Draft genome sequence of Moniliophthora roreri, the causal agent of frosty pod rot of cacao.</title>
        <authorList>
            <person name="Aime M.C."/>
            <person name="Diaz-Valderrama J.R."/>
            <person name="Kijpornyongpan T."/>
            <person name="Phillips-Mora W."/>
        </authorList>
    </citation>
    <scope>NUCLEOTIDE SEQUENCE [LARGE SCALE GENOMIC DNA]</scope>
    <source>
        <strain evidence="13 14">MCA 2952</strain>
    </source>
</reference>
<dbReference type="GO" id="GO:0004142">
    <property type="term" value="F:diacylglycerol cholinephosphotransferase activity"/>
    <property type="evidence" value="ECO:0007669"/>
    <property type="project" value="UniProtKB-EC"/>
</dbReference>
<dbReference type="EC" id="2.7.8.2" evidence="9"/>
<evidence type="ECO:0000256" key="2">
    <source>
        <dbReference type="ARBA" id="ARBA00004127"/>
    </source>
</evidence>
<evidence type="ECO:0000256" key="7">
    <source>
        <dbReference type="ARBA" id="ARBA00023136"/>
    </source>
</evidence>
<evidence type="ECO:0000256" key="10">
    <source>
        <dbReference type="ARBA" id="ARBA00051857"/>
    </source>
</evidence>
<dbReference type="PROSITE" id="PS00379">
    <property type="entry name" value="CDP_ALCOHOL_P_TRANSF"/>
    <property type="match status" value="1"/>
</dbReference>
<sequence length="417" mass="47121">MGYIPREALDNLKKYAYKGVDKSLTSRYILNPFWTWFVTLWPTSIAPNTITFSGLCIVIFNFLTLLYYDPGYTGIELPRWVYFSFAIGLFAYQSFDAIDGKQARRTGMAGPLGEMFDHGCDALNTTLEVVLASHALNLNRSWWVVASQIATLANFYLTTWEEYHTGALYLGVFSGPVEGILMIVAIYLISGSYGPQVWDTQIFTFLRIDHLEMLQDIPNIGLNEAFMVFGAFGLAFNIVTSYYNVLHTSHRSRSPDHPLVGLLPFVIGASIQIFWLAHPDPAHPEDSAIINSALFVPFLCSWGLQFAHMVGRMILAHVTSMPFPMWDAAGMWLWSLVGAIDGNAEWLFGVQPMIQSTNERRTMFIYLTLLISFLTYARFVILVINEITEYLGIACFTVRKKGKDGEWHSVVKEGKTE</sequence>
<feature type="transmembrane region" description="Helical" evidence="12">
    <location>
        <begin position="80"/>
        <end position="98"/>
    </location>
</feature>
<comment type="caution">
    <text evidence="13">The sequence shown here is derived from an EMBL/GenBank/DDBJ whole genome shotgun (WGS) entry which is preliminary data.</text>
</comment>
<dbReference type="Gene3D" id="1.20.120.1760">
    <property type="match status" value="1"/>
</dbReference>
<evidence type="ECO:0000256" key="8">
    <source>
        <dbReference type="ARBA" id="ARBA00037890"/>
    </source>
</evidence>
<dbReference type="Pfam" id="PF01066">
    <property type="entry name" value="CDP-OH_P_transf"/>
    <property type="match status" value="1"/>
</dbReference>
<comment type="pathway">
    <text evidence="8">Phospholipid metabolism; phosphatidylcholine biosynthesis; phosphatidylcholine from phosphocholine: step 2/2.</text>
</comment>
<organism evidence="13 14">
    <name type="scientific">Moniliophthora roreri</name>
    <name type="common">Frosty pod rot fungus</name>
    <name type="synonym">Monilia roreri</name>
    <dbReference type="NCBI Taxonomy" id="221103"/>
    <lineage>
        <taxon>Eukaryota</taxon>
        <taxon>Fungi</taxon>
        <taxon>Dikarya</taxon>
        <taxon>Basidiomycota</taxon>
        <taxon>Agaricomycotina</taxon>
        <taxon>Agaricomycetes</taxon>
        <taxon>Agaricomycetidae</taxon>
        <taxon>Agaricales</taxon>
        <taxon>Marasmiineae</taxon>
        <taxon>Marasmiaceae</taxon>
        <taxon>Moniliophthora</taxon>
    </lineage>
</organism>
<evidence type="ECO:0000256" key="5">
    <source>
        <dbReference type="ARBA" id="ARBA00022692"/>
    </source>
</evidence>
<dbReference type="GO" id="GO:0016020">
    <property type="term" value="C:membrane"/>
    <property type="evidence" value="ECO:0007669"/>
    <property type="project" value="InterPro"/>
</dbReference>
<evidence type="ECO:0000256" key="1">
    <source>
        <dbReference type="ARBA" id="ARBA00001946"/>
    </source>
</evidence>
<keyword evidence="7 12" id="KW-0472">Membrane</keyword>
<feature type="transmembrane region" description="Helical" evidence="12">
    <location>
        <begin position="289"/>
        <end position="311"/>
    </location>
</feature>
<feature type="transmembrane region" description="Helical" evidence="12">
    <location>
        <begin position="225"/>
        <end position="246"/>
    </location>
</feature>
<feature type="transmembrane region" description="Helical" evidence="12">
    <location>
        <begin position="141"/>
        <end position="160"/>
    </location>
</feature>
<evidence type="ECO:0000313" key="14">
    <source>
        <dbReference type="Proteomes" id="UP000054988"/>
    </source>
</evidence>
<comment type="subcellular location">
    <subcellularLocation>
        <location evidence="2">Endomembrane system</location>
        <topology evidence="2">Multi-pass membrane protein</topology>
    </subcellularLocation>
</comment>
<dbReference type="PANTHER" id="PTHR10414:SF37">
    <property type="entry name" value="BB IN A BOXCAR, ISOFORM C"/>
    <property type="match status" value="1"/>
</dbReference>
<dbReference type="PANTHER" id="PTHR10414">
    <property type="entry name" value="ETHANOLAMINEPHOSPHOTRANSFERASE"/>
    <property type="match status" value="1"/>
</dbReference>
<dbReference type="GO" id="GO:0012505">
    <property type="term" value="C:endomembrane system"/>
    <property type="evidence" value="ECO:0007669"/>
    <property type="project" value="UniProtKB-SubCell"/>
</dbReference>
<evidence type="ECO:0000256" key="12">
    <source>
        <dbReference type="SAM" id="Phobius"/>
    </source>
</evidence>
<protein>
    <recommendedName>
        <fullName evidence="9">diacylglycerol cholinephosphotransferase</fullName>
        <ecNumber evidence="9">2.7.8.2</ecNumber>
    </recommendedName>
</protein>